<keyword evidence="3" id="KW-1185">Reference proteome</keyword>
<comment type="caution">
    <text evidence="2">The sequence shown here is derived from an EMBL/GenBank/DDBJ whole genome shotgun (WGS) entry which is preliminary data.</text>
</comment>
<evidence type="ECO:0000256" key="1">
    <source>
        <dbReference type="SAM" id="MobiDB-lite"/>
    </source>
</evidence>
<organism evidence="2 3">
    <name type="scientific">Rubus argutus</name>
    <name type="common">Southern blackberry</name>
    <dbReference type="NCBI Taxonomy" id="59490"/>
    <lineage>
        <taxon>Eukaryota</taxon>
        <taxon>Viridiplantae</taxon>
        <taxon>Streptophyta</taxon>
        <taxon>Embryophyta</taxon>
        <taxon>Tracheophyta</taxon>
        <taxon>Spermatophyta</taxon>
        <taxon>Magnoliopsida</taxon>
        <taxon>eudicotyledons</taxon>
        <taxon>Gunneridae</taxon>
        <taxon>Pentapetalae</taxon>
        <taxon>rosids</taxon>
        <taxon>fabids</taxon>
        <taxon>Rosales</taxon>
        <taxon>Rosaceae</taxon>
        <taxon>Rosoideae</taxon>
        <taxon>Rosoideae incertae sedis</taxon>
        <taxon>Rubus</taxon>
    </lineage>
</organism>
<protein>
    <submittedName>
        <fullName evidence="2">Uncharacterized protein</fullName>
    </submittedName>
</protein>
<evidence type="ECO:0000313" key="2">
    <source>
        <dbReference type="EMBL" id="KAK9951281.1"/>
    </source>
</evidence>
<reference evidence="2 3" key="1">
    <citation type="journal article" date="2023" name="G3 (Bethesda)">
        <title>A chromosome-length genome assembly and annotation of blackberry (Rubus argutus, cv. 'Hillquist').</title>
        <authorList>
            <person name="Bruna T."/>
            <person name="Aryal R."/>
            <person name="Dudchenko O."/>
            <person name="Sargent D.J."/>
            <person name="Mead D."/>
            <person name="Buti M."/>
            <person name="Cavallini A."/>
            <person name="Hytonen T."/>
            <person name="Andres J."/>
            <person name="Pham M."/>
            <person name="Weisz D."/>
            <person name="Mascagni F."/>
            <person name="Usai G."/>
            <person name="Natali L."/>
            <person name="Bassil N."/>
            <person name="Fernandez G.E."/>
            <person name="Lomsadze A."/>
            <person name="Armour M."/>
            <person name="Olukolu B."/>
            <person name="Poorten T."/>
            <person name="Britton C."/>
            <person name="Davik J."/>
            <person name="Ashrafi H."/>
            <person name="Aiden E.L."/>
            <person name="Borodovsky M."/>
            <person name="Worthington M."/>
        </authorList>
    </citation>
    <scope>NUCLEOTIDE SEQUENCE [LARGE SCALE GENOMIC DNA]</scope>
    <source>
        <strain evidence="2">PI 553951</strain>
    </source>
</reference>
<dbReference type="AlphaFoldDB" id="A0AAW1YS11"/>
<feature type="compositionally biased region" description="Acidic residues" evidence="1">
    <location>
        <begin position="112"/>
        <end position="124"/>
    </location>
</feature>
<name>A0AAW1YS11_RUBAR</name>
<feature type="compositionally biased region" description="Basic and acidic residues" evidence="1">
    <location>
        <begin position="97"/>
        <end position="108"/>
    </location>
</feature>
<evidence type="ECO:0000313" key="3">
    <source>
        <dbReference type="Proteomes" id="UP001457282"/>
    </source>
</evidence>
<dbReference type="EMBL" id="JBEDUW010000001">
    <property type="protein sequence ID" value="KAK9951281.1"/>
    <property type="molecule type" value="Genomic_DNA"/>
</dbReference>
<accession>A0AAW1YS11</accession>
<feature type="region of interest" description="Disordered" evidence="1">
    <location>
        <begin position="84"/>
        <end position="124"/>
    </location>
</feature>
<gene>
    <name evidence="2" type="ORF">M0R45_006736</name>
</gene>
<proteinExistence type="predicted"/>
<dbReference type="Proteomes" id="UP001457282">
    <property type="component" value="Unassembled WGS sequence"/>
</dbReference>
<sequence length="124" mass="14061">MAKECGRKGKRVRGLGSFPCMEIPTSYSSMPMSSDMIDMRENINKLSSTVETMQSKNAQLMALLVSVLKKFPKQYSEADDIYSDLLPNSNEDDVDNCVERSEDGHIHNNAENLEDDDYDEEEEL</sequence>